<evidence type="ECO:0000256" key="1">
    <source>
        <dbReference type="SAM" id="MobiDB-lite"/>
    </source>
</evidence>
<evidence type="ECO:0000259" key="2">
    <source>
        <dbReference type="Pfam" id="PF21787"/>
    </source>
</evidence>
<proteinExistence type="predicted"/>
<gene>
    <name evidence="3" type="ORF">KUF71_002564</name>
</gene>
<feature type="region of interest" description="Disordered" evidence="1">
    <location>
        <begin position="47"/>
        <end position="89"/>
    </location>
</feature>
<name>A0AAE1HNA6_9NEOP</name>
<organism evidence="3 4">
    <name type="scientific">Frankliniella fusca</name>
    <dbReference type="NCBI Taxonomy" id="407009"/>
    <lineage>
        <taxon>Eukaryota</taxon>
        <taxon>Metazoa</taxon>
        <taxon>Ecdysozoa</taxon>
        <taxon>Arthropoda</taxon>
        <taxon>Hexapoda</taxon>
        <taxon>Insecta</taxon>
        <taxon>Pterygota</taxon>
        <taxon>Neoptera</taxon>
        <taxon>Paraneoptera</taxon>
        <taxon>Thysanoptera</taxon>
        <taxon>Terebrantia</taxon>
        <taxon>Thripoidea</taxon>
        <taxon>Thripidae</taxon>
        <taxon>Frankliniella</taxon>
    </lineage>
</organism>
<feature type="compositionally biased region" description="Basic residues" evidence="1">
    <location>
        <begin position="80"/>
        <end position="89"/>
    </location>
</feature>
<comment type="caution">
    <text evidence="3">The sequence shown here is derived from an EMBL/GenBank/DDBJ whole genome shotgun (WGS) entry which is preliminary data.</text>
</comment>
<sequence>MNNIQELETFLGRLEQLTLCHGTDFGGFSPLCPGWVISKRALRSSNCKILRKSTRKKNKPTQKPKGQHPRISKQQEVKQRVKNPRKSLMRAKAQIRLKKKKKNDGPDVTSKLVVLNIIRAAKAKGPSGRRYDLEWVFHCLLMRIKSPKLYDHIRKREILPLPDRTSIYRYMQKVRPVSGYQKTVFEVLSSKTANWSKLQRHGVLLLDEMILQPGTEFDRNTLLHWGFELGDHALVVLFQPFAGGWVQSLGCFLSKGNPISYGYLLPVPQYEWAARLSAPPGSPRYGHSDGAYLWDKVLVVAACLVPMFRLDCIRTTVEGNDKVHLAREWLEEAMADLPVHHEAEEDEPNGENPDYPDPMDTEAMISENSVGTLVKQMYSSKHQLMFNC</sequence>
<feature type="domain" description="Transposable element P transposase-like RNase H" evidence="2">
    <location>
        <begin position="178"/>
        <end position="256"/>
    </location>
</feature>
<dbReference type="AlphaFoldDB" id="A0AAE1HNA6"/>
<keyword evidence="4" id="KW-1185">Reference proteome</keyword>
<evidence type="ECO:0000313" key="4">
    <source>
        <dbReference type="Proteomes" id="UP001219518"/>
    </source>
</evidence>
<dbReference type="InterPro" id="IPR048365">
    <property type="entry name" value="TNP-like_RNaseH_N"/>
</dbReference>
<reference evidence="3" key="1">
    <citation type="submission" date="2021-07" db="EMBL/GenBank/DDBJ databases">
        <authorList>
            <person name="Catto M.A."/>
            <person name="Jacobson A."/>
            <person name="Kennedy G."/>
            <person name="Labadie P."/>
            <person name="Hunt B.G."/>
            <person name="Srinivasan R."/>
        </authorList>
    </citation>
    <scope>NUCLEOTIDE SEQUENCE</scope>
    <source>
        <strain evidence="3">PL_HMW_Pooled</strain>
        <tissue evidence="3">Head</tissue>
    </source>
</reference>
<dbReference type="Pfam" id="PF21787">
    <property type="entry name" value="TNP-like_RNaseH_N"/>
    <property type="match status" value="1"/>
</dbReference>
<feature type="compositionally biased region" description="Basic residues" evidence="1">
    <location>
        <begin position="49"/>
        <end position="71"/>
    </location>
</feature>
<dbReference type="EMBL" id="JAHWGI010001169">
    <property type="protein sequence ID" value="KAK3924293.1"/>
    <property type="molecule type" value="Genomic_DNA"/>
</dbReference>
<dbReference type="Proteomes" id="UP001219518">
    <property type="component" value="Unassembled WGS sequence"/>
</dbReference>
<feature type="region of interest" description="Disordered" evidence="1">
    <location>
        <begin position="341"/>
        <end position="362"/>
    </location>
</feature>
<accession>A0AAE1HNA6</accession>
<protein>
    <submittedName>
        <fullName evidence="3">Transposable element P transposase</fullName>
    </submittedName>
</protein>
<evidence type="ECO:0000313" key="3">
    <source>
        <dbReference type="EMBL" id="KAK3924293.1"/>
    </source>
</evidence>
<reference evidence="3" key="2">
    <citation type="journal article" date="2023" name="BMC Genomics">
        <title>Pest status, molecular evolution, and epigenetic factors derived from the genome assembly of Frankliniella fusca, a thysanopteran phytovirus vector.</title>
        <authorList>
            <person name="Catto M.A."/>
            <person name="Labadie P.E."/>
            <person name="Jacobson A.L."/>
            <person name="Kennedy G.G."/>
            <person name="Srinivasan R."/>
            <person name="Hunt B.G."/>
        </authorList>
    </citation>
    <scope>NUCLEOTIDE SEQUENCE</scope>
    <source>
        <strain evidence="3">PL_HMW_Pooled</strain>
    </source>
</reference>